<organism evidence="1 2">
    <name type="scientific">Prunus avium</name>
    <name type="common">Cherry</name>
    <name type="synonym">Cerasus avium</name>
    <dbReference type="NCBI Taxonomy" id="42229"/>
    <lineage>
        <taxon>Eukaryota</taxon>
        <taxon>Viridiplantae</taxon>
        <taxon>Streptophyta</taxon>
        <taxon>Embryophyta</taxon>
        <taxon>Tracheophyta</taxon>
        <taxon>Spermatophyta</taxon>
        <taxon>Magnoliopsida</taxon>
        <taxon>eudicotyledons</taxon>
        <taxon>Gunneridae</taxon>
        <taxon>Pentapetalae</taxon>
        <taxon>rosids</taxon>
        <taxon>fabids</taxon>
        <taxon>Rosales</taxon>
        <taxon>Rosaceae</taxon>
        <taxon>Amygdaloideae</taxon>
        <taxon>Amygdaleae</taxon>
        <taxon>Prunus</taxon>
    </lineage>
</organism>
<keyword evidence="1" id="KW-1185">Reference proteome</keyword>
<accession>A0A6P5U1K4</accession>
<reference evidence="2" key="1">
    <citation type="submission" date="2025-08" db="UniProtKB">
        <authorList>
            <consortium name="RefSeq"/>
        </authorList>
    </citation>
    <scope>IDENTIFICATION</scope>
</reference>
<dbReference type="Proteomes" id="UP000515124">
    <property type="component" value="Unplaced"/>
</dbReference>
<evidence type="ECO:0000313" key="1">
    <source>
        <dbReference type="Proteomes" id="UP000515124"/>
    </source>
</evidence>
<evidence type="ECO:0000313" key="2">
    <source>
        <dbReference type="RefSeq" id="XP_021833948.1"/>
    </source>
</evidence>
<dbReference type="RefSeq" id="XP_021833948.1">
    <property type="nucleotide sequence ID" value="XM_021978256.1"/>
</dbReference>
<sequence>MTSMNFSSIETLTGSNYKSWKQDIEILLGLMDYDLAIREDEPAALTEASTTAQRTKHEKWEKSNRMALNVMRRAMTSAVRWGIPVCDKAKNFLEAIEIKFKESEKVETDLMPDQQLSLHIFFILVWTP</sequence>
<dbReference type="GeneID" id="110773733"/>
<dbReference type="AlphaFoldDB" id="A0A6P5U1K4"/>
<protein>
    <submittedName>
        <fullName evidence="2">Uncharacterized protein LOC110773733</fullName>
    </submittedName>
</protein>
<dbReference type="KEGG" id="pavi:110773733"/>
<name>A0A6P5U1K4_PRUAV</name>
<gene>
    <name evidence="2" type="primary">LOC110773733</name>
</gene>
<proteinExistence type="predicted"/>